<evidence type="ECO:0000313" key="1">
    <source>
        <dbReference type="EMBL" id="VYS91127.1"/>
    </source>
</evidence>
<gene>
    <name evidence="1" type="ORF">CALFYP1_02058</name>
</gene>
<accession>A0A6N2SCN7</accession>
<dbReference type="EMBL" id="CACRTI010000002">
    <property type="protein sequence ID" value="VYS91127.1"/>
    <property type="molecule type" value="Genomic_DNA"/>
</dbReference>
<proteinExistence type="predicted"/>
<protein>
    <submittedName>
        <fullName evidence="1">Uncharacterized protein</fullName>
    </submittedName>
</protein>
<dbReference type="AlphaFoldDB" id="A0A6N2SCN7"/>
<organism evidence="1">
    <name type="scientific">Citrobacter amalonaticus</name>
    <dbReference type="NCBI Taxonomy" id="35703"/>
    <lineage>
        <taxon>Bacteria</taxon>
        <taxon>Pseudomonadati</taxon>
        <taxon>Pseudomonadota</taxon>
        <taxon>Gammaproteobacteria</taxon>
        <taxon>Enterobacterales</taxon>
        <taxon>Enterobacteriaceae</taxon>
        <taxon>Citrobacter</taxon>
    </lineage>
</organism>
<name>A0A6N2SCN7_CITAM</name>
<sequence length="43" mass="4823">MHFGTQANSGLAPYAKMQTFSVHHACNKTRTDDKGVQEKMKNN</sequence>
<reference evidence="1" key="1">
    <citation type="submission" date="2019-11" db="EMBL/GenBank/DDBJ databases">
        <authorList>
            <person name="Feng L."/>
        </authorList>
    </citation>
    <scope>NUCLEOTIDE SEQUENCE</scope>
    <source>
        <strain evidence="1">CAmalonaticusLFYP1</strain>
    </source>
</reference>